<sequence>MFILTSISGDRDTGDPWRDATVSADNHTVASTPSQPIFVGDGFHCSDLKTSAAQVDPTIAKVQTAALGYMKTWLAEWRPAYHFKRDDFD</sequence>
<accession>A0A4Y9XYZ9</accession>
<dbReference type="Proteomes" id="UP000298327">
    <property type="component" value="Unassembled WGS sequence"/>
</dbReference>
<proteinExistence type="predicted"/>
<keyword evidence="2" id="KW-1185">Reference proteome</keyword>
<dbReference type="Gene3D" id="3.40.50.1820">
    <property type="entry name" value="alpha/beta hydrolase"/>
    <property type="match status" value="1"/>
</dbReference>
<name>A0A4Y9XYZ9_9AGAM</name>
<organism evidence="1 2">
    <name type="scientific">Dentipellis fragilis</name>
    <dbReference type="NCBI Taxonomy" id="205917"/>
    <lineage>
        <taxon>Eukaryota</taxon>
        <taxon>Fungi</taxon>
        <taxon>Dikarya</taxon>
        <taxon>Basidiomycota</taxon>
        <taxon>Agaricomycotina</taxon>
        <taxon>Agaricomycetes</taxon>
        <taxon>Russulales</taxon>
        <taxon>Hericiaceae</taxon>
        <taxon>Dentipellis</taxon>
    </lineage>
</organism>
<comment type="caution">
    <text evidence="1">The sequence shown here is derived from an EMBL/GenBank/DDBJ whole genome shotgun (WGS) entry which is preliminary data.</text>
</comment>
<evidence type="ECO:0000313" key="2">
    <source>
        <dbReference type="Proteomes" id="UP000298327"/>
    </source>
</evidence>
<protein>
    <submittedName>
        <fullName evidence="1">Uncharacterized protein</fullName>
    </submittedName>
</protein>
<dbReference type="InterPro" id="IPR029058">
    <property type="entry name" value="AB_hydrolase_fold"/>
</dbReference>
<reference evidence="1 2" key="1">
    <citation type="submission" date="2019-02" db="EMBL/GenBank/DDBJ databases">
        <title>Genome sequencing of the rare red list fungi Dentipellis fragilis.</title>
        <authorList>
            <person name="Buettner E."/>
            <person name="Kellner H."/>
        </authorList>
    </citation>
    <scope>NUCLEOTIDE SEQUENCE [LARGE SCALE GENOMIC DNA]</scope>
    <source>
        <strain evidence="1 2">DSM 105465</strain>
    </source>
</reference>
<dbReference type="OrthoDB" id="1735038at2759"/>
<dbReference type="EMBL" id="SEOQ01000922">
    <property type="protein sequence ID" value="TFY55376.1"/>
    <property type="molecule type" value="Genomic_DNA"/>
</dbReference>
<dbReference type="AlphaFoldDB" id="A0A4Y9XYZ9"/>
<evidence type="ECO:0000313" key="1">
    <source>
        <dbReference type="EMBL" id="TFY55376.1"/>
    </source>
</evidence>
<gene>
    <name evidence="1" type="ORF">EVG20_g9337</name>
</gene>